<keyword evidence="2" id="KW-0812">Transmembrane</keyword>
<dbReference type="AlphaFoldDB" id="A0A538SQB2"/>
<organism evidence="3 4">
    <name type="scientific">Eiseniibacteriota bacterium</name>
    <dbReference type="NCBI Taxonomy" id="2212470"/>
    <lineage>
        <taxon>Bacteria</taxon>
        <taxon>Candidatus Eiseniibacteriota</taxon>
    </lineage>
</organism>
<accession>A0A538SQB2</accession>
<dbReference type="InterPro" id="IPR029063">
    <property type="entry name" value="SAM-dependent_MTases_sf"/>
</dbReference>
<dbReference type="PANTHER" id="PTHR43317:SF1">
    <property type="entry name" value="THERMOSPERMINE SYNTHASE ACAULIS5"/>
    <property type="match status" value="1"/>
</dbReference>
<proteinExistence type="predicted"/>
<name>A0A538SQB2_UNCEI</name>
<reference evidence="3 4" key="1">
    <citation type="journal article" date="2019" name="Nat. Microbiol.">
        <title>Mediterranean grassland soil C-N compound turnover is dependent on rainfall and depth, and is mediated by genomically divergent microorganisms.</title>
        <authorList>
            <person name="Diamond S."/>
            <person name="Andeer P.F."/>
            <person name="Li Z."/>
            <person name="Crits-Christoph A."/>
            <person name="Burstein D."/>
            <person name="Anantharaman K."/>
            <person name="Lane K.R."/>
            <person name="Thomas B.C."/>
            <person name="Pan C."/>
            <person name="Northen T.R."/>
            <person name="Banfield J.F."/>
        </authorList>
    </citation>
    <scope>NUCLEOTIDE SEQUENCE [LARGE SCALE GENOMIC DNA]</scope>
    <source>
        <strain evidence="3">WS_2</strain>
    </source>
</reference>
<dbReference type="GO" id="GO:0006596">
    <property type="term" value="P:polyamine biosynthetic process"/>
    <property type="evidence" value="ECO:0007669"/>
    <property type="project" value="UniProtKB-KW"/>
</dbReference>
<dbReference type="Gene3D" id="3.40.50.150">
    <property type="entry name" value="Vaccinia Virus protein VP39"/>
    <property type="match status" value="1"/>
</dbReference>
<keyword evidence="2" id="KW-1133">Transmembrane helix</keyword>
<keyword evidence="2" id="KW-0472">Membrane</keyword>
<feature type="transmembrane region" description="Helical" evidence="2">
    <location>
        <begin position="92"/>
        <end position="119"/>
    </location>
</feature>
<evidence type="ECO:0000313" key="4">
    <source>
        <dbReference type="Proteomes" id="UP000317716"/>
    </source>
</evidence>
<feature type="transmembrane region" description="Helical" evidence="2">
    <location>
        <begin position="15"/>
        <end position="41"/>
    </location>
</feature>
<feature type="non-terminal residue" evidence="3">
    <location>
        <position position="529"/>
    </location>
</feature>
<evidence type="ECO:0000256" key="2">
    <source>
        <dbReference type="SAM" id="Phobius"/>
    </source>
</evidence>
<feature type="transmembrane region" description="Helical" evidence="2">
    <location>
        <begin position="182"/>
        <end position="201"/>
    </location>
</feature>
<evidence type="ECO:0000313" key="3">
    <source>
        <dbReference type="EMBL" id="TMQ53566.1"/>
    </source>
</evidence>
<feature type="transmembrane region" description="Helical" evidence="2">
    <location>
        <begin position="131"/>
        <end position="149"/>
    </location>
</feature>
<keyword evidence="1" id="KW-0620">Polyamine biosynthesis</keyword>
<dbReference type="SUPFAM" id="SSF53335">
    <property type="entry name" value="S-adenosyl-L-methionine-dependent methyltransferases"/>
    <property type="match status" value="1"/>
</dbReference>
<dbReference type="EMBL" id="VBOS01000295">
    <property type="protein sequence ID" value="TMQ53566.1"/>
    <property type="molecule type" value="Genomic_DNA"/>
</dbReference>
<evidence type="ECO:0000256" key="1">
    <source>
        <dbReference type="ARBA" id="ARBA00023115"/>
    </source>
</evidence>
<comment type="caution">
    <text evidence="3">The sequence shown here is derived from an EMBL/GenBank/DDBJ whole genome shotgun (WGS) entry which is preliminary data.</text>
</comment>
<dbReference type="CDD" id="cd02440">
    <property type="entry name" value="AdoMet_MTases"/>
    <property type="match status" value="1"/>
</dbReference>
<protein>
    <recommendedName>
        <fullName evidence="5">PABS domain-containing protein</fullName>
    </recommendedName>
</protein>
<dbReference type="Pfam" id="PF01564">
    <property type="entry name" value="Spermine_synth"/>
    <property type="match status" value="1"/>
</dbReference>
<evidence type="ECO:0008006" key="5">
    <source>
        <dbReference type="Google" id="ProtNLM"/>
    </source>
</evidence>
<dbReference type="Proteomes" id="UP000317716">
    <property type="component" value="Unassembled WGS sequence"/>
</dbReference>
<gene>
    <name evidence="3" type="ORF">E6K72_08270</name>
</gene>
<sequence>MLEVSLTRILSVVMWYHFAFFAISVALFGLAAAGMLVYLLPGAFPSGRAIERSFAAALLLALATPLSFWILAENPSYTYLTSGAGSKGALGAVGLLQVALLYLIGVLPFFLGGLVGAVVFRHFGARAGRLYFYDLMGAGLGCLATVPVLDLVGGPGAMAAVSVLAAVAGLLFALAGRHAGRAVIAGALALAATFVLATNSSTHLLHLHYSRGRALAGVQVERWNSFSRVTVRDFGTPDTLLLEIDAASNTLISRWDGRLASLSSLGDNLIAVQYTLVEQPVVFVIGSGGGIDLLTAISQGARRVTAVEVNPIIVDLMRRRYAAFSGGIYNRPDVRVVTDEARSYIRRAHEKYDVIQAGYVDTYAATAAGAFALTENTLYTVEAYEDYLAHLTPDGIVAIQRYYEQPPQQSIRLVALALDALARRGDPHPASHVIVVRKDDRASVLVKNSPFTEVDVARVEAHCRRAGLELVAAPGRPGKGLYGELLGPGDFRRTIASYALDISPVHDDRPFFFYVVKPSQFWKGLLSMT</sequence>
<dbReference type="PANTHER" id="PTHR43317">
    <property type="entry name" value="THERMOSPERMINE SYNTHASE ACAULIS5"/>
    <property type="match status" value="1"/>
</dbReference>
<feature type="transmembrane region" description="Helical" evidence="2">
    <location>
        <begin position="155"/>
        <end position="175"/>
    </location>
</feature>
<feature type="transmembrane region" description="Helical" evidence="2">
    <location>
        <begin position="53"/>
        <end position="72"/>
    </location>
</feature>